<organism evidence="2">
    <name type="scientific">freshwater metagenome</name>
    <dbReference type="NCBI Taxonomy" id="449393"/>
    <lineage>
        <taxon>unclassified sequences</taxon>
        <taxon>metagenomes</taxon>
        <taxon>ecological metagenomes</taxon>
    </lineage>
</organism>
<dbReference type="InterPro" id="IPR011009">
    <property type="entry name" value="Kinase-like_dom_sf"/>
</dbReference>
<dbReference type="InterPro" id="IPR002575">
    <property type="entry name" value="Aminoglycoside_PTrfase"/>
</dbReference>
<feature type="domain" description="Aminoglycoside phosphotransferase" evidence="1">
    <location>
        <begin position="35"/>
        <end position="258"/>
    </location>
</feature>
<dbReference type="Gene3D" id="3.30.200.20">
    <property type="entry name" value="Phosphorylase Kinase, domain 1"/>
    <property type="match status" value="1"/>
</dbReference>
<proteinExistence type="predicted"/>
<dbReference type="SUPFAM" id="SSF56112">
    <property type="entry name" value="Protein kinase-like (PK-like)"/>
    <property type="match status" value="1"/>
</dbReference>
<dbReference type="CDD" id="cd05154">
    <property type="entry name" value="ACAD10_11_N-like"/>
    <property type="match status" value="1"/>
</dbReference>
<dbReference type="Pfam" id="PF01636">
    <property type="entry name" value="APH"/>
    <property type="match status" value="1"/>
</dbReference>
<dbReference type="InterPro" id="IPR052898">
    <property type="entry name" value="ACAD10-like"/>
</dbReference>
<dbReference type="PANTHER" id="PTHR47829">
    <property type="entry name" value="HYDROLASE, PUTATIVE (AFU_ORTHOLOGUE AFUA_1G12880)-RELATED"/>
    <property type="match status" value="1"/>
</dbReference>
<dbReference type="Gene3D" id="3.90.1200.10">
    <property type="match status" value="1"/>
</dbReference>
<evidence type="ECO:0000313" key="2">
    <source>
        <dbReference type="EMBL" id="CAB4619480.1"/>
    </source>
</evidence>
<dbReference type="AlphaFoldDB" id="A0A6J6I1P2"/>
<name>A0A6J6I1P2_9ZZZZ</name>
<evidence type="ECO:0000259" key="1">
    <source>
        <dbReference type="Pfam" id="PF01636"/>
    </source>
</evidence>
<dbReference type="InterPro" id="IPR041726">
    <property type="entry name" value="ACAD10_11_N"/>
</dbReference>
<accession>A0A6J6I1P2</accession>
<gene>
    <name evidence="2" type="ORF">UFOPK1827_01868</name>
</gene>
<sequence length="352" mass="38473">MNPEQVAEAAPVASLSEWIRSNVSTASGPILVSHLSGGSSNLTFRVQDDANDWVLRRPPIGAFLATANDMGREYRVQTGLQNTNVPVPRTVAMCEDESVIGVPFYLMDFVDGIVYSDTDQVSHLDEAQALAATDELIDVLARLHAVDFEAVGLGQLGKPAGFLERQVNRWCTQWEKSKQRELPDVDEVAARLKRSIPTHTDASIVHGDYSFNNTMWSRTDPSKMVAVLDWEMSTLGDPLTDLGMVSVYWGEAGALMWRSRSPQSHRLNPGFPSGDHLLARYEATSGRSIRDIDVYRVLAVFKLSIITEGALARIKATRPGEDTTSTENTIAALANLALEMANASSVASLRGV</sequence>
<dbReference type="EMBL" id="CAEZUO010000137">
    <property type="protein sequence ID" value="CAB4619480.1"/>
    <property type="molecule type" value="Genomic_DNA"/>
</dbReference>
<dbReference type="PANTHER" id="PTHR47829:SF1">
    <property type="entry name" value="HAD FAMILY PHOSPHATASE"/>
    <property type="match status" value="1"/>
</dbReference>
<reference evidence="2" key="1">
    <citation type="submission" date="2020-05" db="EMBL/GenBank/DDBJ databases">
        <authorList>
            <person name="Chiriac C."/>
            <person name="Salcher M."/>
            <person name="Ghai R."/>
            <person name="Kavagutti S V."/>
        </authorList>
    </citation>
    <scope>NUCLEOTIDE SEQUENCE</scope>
</reference>
<protein>
    <submittedName>
        <fullName evidence="2">Unannotated protein</fullName>
    </submittedName>
</protein>